<comment type="similarity">
    <text evidence="3">Belongs to the aldehyde dehydrogenase family.</text>
</comment>
<sequence>MTTAETSSLPLDQATVTIDGAAVKTTGTFSVINPATGDVFAQAPSVTPEQLDEAFASAQRAFTTWQRDEPARRAALTAAADAIDASAASLASLLTAEQGKPLNQSLEEIGIGTTWLRYFADLKLAPEVVQDDDQGYAVVNRVPLGVVAAIAPWNFPLNLAIWKIAPALLAGNTMVLKPSPFTPLSTLMMGTILSDVLPKGVLNVVSGPDPLGAAMTSHAIPRKISFTGSTPTGKKIAAAAASDLKRLTLELGGNDPAIVLADADITATAQGLYASSFYNAGQICLATKRVYAHESIHAELVEAMADIVKSVRVDAGNVPGAQLGPLNNRPQFDRVSELVSDALAHGARAVTGGKPLDRPGFFYEPTILDHVTDGTRIVDEEQFGPALPILSFRDEDDAVTRANASEFGLTASVWSGDLDRASDLAAQIDAGQISINSHGGGVQPNLPFGGHKLSGMGVENGPWGYYSFTETQVIHSPSRRR</sequence>
<dbReference type="InterPro" id="IPR016163">
    <property type="entry name" value="Ald_DH_C"/>
</dbReference>
<proteinExistence type="inferred from homology"/>
<organism evidence="5 6">
    <name type="scientific">Streptomyces graminofaciens</name>
    <dbReference type="NCBI Taxonomy" id="68212"/>
    <lineage>
        <taxon>Bacteria</taxon>
        <taxon>Bacillati</taxon>
        <taxon>Actinomycetota</taxon>
        <taxon>Actinomycetes</taxon>
        <taxon>Kitasatosporales</taxon>
        <taxon>Streptomycetaceae</taxon>
        <taxon>Streptomyces</taxon>
    </lineage>
</organism>
<keyword evidence="6" id="KW-1185">Reference proteome</keyword>
<feature type="active site" evidence="2">
    <location>
        <position position="250"/>
    </location>
</feature>
<evidence type="ECO:0000256" key="2">
    <source>
        <dbReference type="PROSITE-ProRule" id="PRU10007"/>
    </source>
</evidence>
<name>A0ABN5VYZ5_9ACTN</name>
<keyword evidence="1 3" id="KW-0560">Oxidoreductase</keyword>
<dbReference type="InterPro" id="IPR016161">
    <property type="entry name" value="Ald_DH/histidinol_DH"/>
</dbReference>
<dbReference type="PROSITE" id="PS00687">
    <property type="entry name" value="ALDEHYDE_DEHYDR_GLU"/>
    <property type="match status" value="1"/>
</dbReference>
<reference evidence="5 6" key="2">
    <citation type="journal article" date="2023" name="ChemBioChem">
        <title>Acyltransferase Domain Exchange between Two Independent Type I Polyketide Synthases in the Same Producer Strain of Macrolide Antibiotics.</title>
        <authorList>
            <person name="Kudo F."/>
            <person name="Kishikawa K."/>
            <person name="Tsuboi K."/>
            <person name="Kido T."/>
            <person name="Usui T."/>
            <person name="Hashimoto J."/>
            <person name="Shin-Ya K."/>
            <person name="Miyanaga A."/>
            <person name="Eguchi T."/>
        </authorList>
    </citation>
    <scope>NUCLEOTIDE SEQUENCE [LARGE SCALE GENOMIC DNA]</scope>
    <source>
        <strain evidence="5 6">A-8890</strain>
    </source>
</reference>
<accession>A0ABN5VYZ5</accession>
<gene>
    <name evidence="5" type="ORF">SGFS_097720</name>
</gene>
<reference evidence="5 6" key="1">
    <citation type="journal article" date="2010" name="ChemBioChem">
        <title>Cloning and characterization of the biosynthetic gene cluster of 16-membered macrolide antibiotic FD-891: involvement of a dual functional cytochrome P450 monooxygenase catalyzing epoxidation and hydroxylation.</title>
        <authorList>
            <person name="Kudo F."/>
            <person name="Motegi A."/>
            <person name="Mizoue K."/>
            <person name="Eguchi T."/>
        </authorList>
    </citation>
    <scope>NUCLEOTIDE SEQUENCE [LARGE SCALE GENOMIC DNA]</scope>
    <source>
        <strain evidence="5 6">A-8890</strain>
    </source>
</reference>
<dbReference type="InterPro" id="IPR016160">
    <property type="entry name" value="Ald_DH_CS_CYS"/>
</dbReference>
<dbReference type="EMBL" id="AP018448">
    <property type="protein sequence ID" value="BBC38478.1"/>
    <property type="molecule type" value="Genomic_DNA"/>
</dbReference>
<dbReference type="PANTHER" id="PTHR11699">
    <property type="entry name" value="ALDEHYDE DEHYDROGENASE-RELATED"/>
    <property type="match status" value="1"/>
</dbReference>
<dbReference type="Pfam" id="PF00171">
    <property type="entry name" value="Aldedh"/>
    <property type="match status" value="1"/>
</dbReference>
<evidence type="ECO:0000313" key="6">
    <source>
        <dbReference type="Proteomes" id="UP001321542"/>
    </source>
</evidence>
<dbReference type="SUPFAM" id="SSF53720">
    <property type="entry name" value="ALDH-like"/>
    <property type="match status" value="1"/>
</dbReference>
<dbReference type="InterPro" id="IPR029510">
    <property type="entry name" value="Ald_DH_CS_GLU"/>
</dbReference>
<dbReference type="InterPro" id="IPR016162">
    <property type="entry name" value="Ald_DH_N"/>
</dbReference>
<evidence type="ECO:0000259" key="4">
    <source>
        <dbReference type="Pfam" id="PF00171"/>
    </source>
</evidence>
<feature type="domain" description="Aldehyde dehydrogenase" evidence="4">
    <location>
        <begin position="26"/>
        <end position="473"/>
    </location>
</feature>
<dbReference type="Gene3D" id="3.40.605.10">
    <property type="entry name" value="Aldehyde Dehydrogenase, Chain A, domain 1"/>
    <property type="match status" value="1"/>
</dbReference>
<dbReference type="InterPro" id="IPR015590">
    <property type="entry name" value="Aldehyde_DH_dom"/>
</dbReference>
<dbReference type="CDD" id="cd07106">
    <property type="entry name" value="ALDH_AldA-AAD23400"/>
    <property type="match status" value="1"/>
</dbReference>
<dbReference type="InterPro" id="IPR044086">
    <property type="entry name" value="LUC3-like"/>
</dbReference>
<evidence type="ECO:0000256" key="1">
    <source>
        <dbReference type="ARBA" id="ARBA00023002"/>
    </source>
</evidence>
<dbReference type="Proteomes" id="UP001321542">
    <property type="component" value="Chromosome"/>
</dbReference>
<dbReference type="RefSeq" id="WP_286258978.1">
    <property type="nucleotide sequence ID" value="NZ_AP018448.1"/>
</dbReference>
<dbReference type="Gene3D" id="3.40.309.10">
    <property type="entry name" value="Aldehyde Dehydrogenase, Chain A, domain 2"/>
    <property type="match status" value="1"/>
</dbReference>
<dbReference type="PROSITE" id="PS00070">
    <property type="entry name" value="ALDEHYDE_DEHYDR_CYS"/>
    <property type="match status" value="1"/>
</dbReference>
<evidence type="ECO:0000313" key="5">
    <source>
        <dbReference type="EMBL" id="BBC38478.1"/>
    </source>
</evidence>
<protein>
    <recommendedName>
        <fullName evidence="4">Aldehyde dehydrogenase domain-containing protein</fullName>
    </recommendedName>
</protein>
<evidence type="ECO:0000256" key="3">
    <source>
        <dbReference type="RuleBase" id="RU003345"/>
    </source>
</evidence>